<dbReference type="PANTHER" id="PTHR44259">
    <property type="entry name" value="OS07G0183000 PROTEIN-RELATED"/>
    <property type="match status" value="1"/>
</dbReference>
<dbReference type="EMBL" id="CACVBM020001607">
    <property type="protein sequence ID" value="CAA7055549.1"/>
    <property type="molecule type" value="Genomic_DNA"/>
</dbReference>
<organism evidence="4 5">
    <name type="scientific">Microthlaspi erraticum</name>
    <dbReference type="NCBI Taxonomy" id="1685480"/>
    <lineage>
        <taxon>Eukaryota</taxon>
        <taxon>Viridiplantae</taxon>
        <taxon>Streptophyta</taxon>
        <taxon>Embryophyta</taxon>
        <taxon>Tracheophyta</taxon>
        <taxon>Spermatophyta</taxon>
        <taxon>Magnoliopsida</taxon>
        <taxon>eudicotyledons</taxon>
        <taxon>Gunneridae</taxon>
        <taxon>Pentapetalae</taxon>
        <taxon>rosids</taxon>
        <taxon>malvids</taxon>
        <taxon>Brassicales</taxon>
        <taxon>Brassicaceae</taxon>
        <taxon>Coluteocarpeae</taxon>
        <taxon>Microthlaspi</taxon>
    </lineage>
</organism>
<dbReference type="InterPro" id="IPR036047">
    <property type="entry name" value="F-box-like_dom_sf"/>
</dbReference>
<dbReference type="Pfam" id="PF12937">
    <property type="entry name" value="F-box-like"/>
    <property type="match status" value="1"/>
</dbReference>
<feature type="region of interest" description="Disordered" evidence="1">
    <location>
        <begin position="1"/>
        <end position="23"/>
    </location>
</feature>
<sequence length="181" mass="21007">MVYNTRSVTKKKNSTEAETNNQTWSNLPSDLTSLINQNLSLKDNIRASAVCKTWHQDPTPWVMFIPIYKDECNLYDPSLAKTHIVKCPALRDSHVLYSKDGWLLMQDRKLSKPFFFNPFTQVRIEVDWRDLWLSDAIAFSCAPTSSSCVIFAVDDIGATHFFIRIHRHTINKRNASFTRHR</sequence>
<dbReference type="InterPro" id="IPR050942">
    <property type="entry name" value="F-box_BR-signaling"/>
</dbReference>
<dbReference type="PANTHER" id="PTHR44259:SF114">
    <property type="entry name" value="OS06G0707300 PROTEIN"/>
    <property type="match status" value="1"/>
</dbReference>
<dbReference type="Pfam" id="PF03478">
    <property type="entry name" value="Beta-prop_KIB1-4"/>
    <property type="match status" value="1"/>
</dbReference>
<comment type="caution">
    <text evidence="4">The sequence shown here is derived from an EMBL/GenBank/DDBJ whole genome shotgun (WGS) entry which is preliminary data.</text>
</comment>
<dbReference type="InterPro" id="IPR001810">
    <property type="entry name" value="F-box_dom"/>
</dbReference>
<evidence type="ECO:0000313" key="4">
    <source>
        <dbReference type="EMBL" id="CAA7055549.1"/>
    </source>
</evidence>
<feature type="domain" description="KIB1-4 beta-propeller" evidence="2">
    <location>
        <begin position="75"/>
        <end position="157"/>
    </location>
</feature>
<dbReference type="Proteomes" id="UP000467841">
    <property type="component" value="Unassembled WGS sequence"/>
</dbReference>
<evidence type="ECO:0000256" key="1">
    <source>
        <dbReference type="SAM" id="MobiDB-lite"/>
    </source>
</evidence>
<dbReference type="SUPFAM" id="SSF81383">
    <property type="entry name" value="F-box domain"/>
    <property type="match status" value="1"/>
</dbReference>
<reference evidence="4" key="1">
    <citation type="submission" date="2020-01" db="EMBL/GenBank/DDBJ databases">
        <authorList>
            <person name="Mishra B."/>
        </authorList>
    </citation>
    <scope>NUCLEOTIDE SEQUENCE [LARGE SCALE GENOMIC DNA]</scope>
</reference>
<accession>A0A6D2L2M7</accession>
<evidence type="ECO:0000259" key="3">
    <source>
        <dbReference type="Pfam" id="PF12937"/>
    </source>
</evidence>
<dbReference type="Gene3D" id="1.20.1280.50">
    <property type="match status" value="1"/>
</dbReference>
<name>A0A6D2L2M7_9BRAS</name>
<dbReference type="InterPro" id="IPR005174">
    <property type="entry name" value="KIB1-4_b-propeller"/>
</dbReference>
<dbReference type="OrthoDB" id="1863935at2759"/>
<gene>
    <name evidence="4" type="ORF">MERR_LOCUS42785</name>
</gene>
<dbReference type="AlphaFoldDB" id="A0A6D2L2M7"/>
<feature type="domain" description="F-box" evidence="3">
    <location>
        <begin position="24"/>
        <end position="56"/>
    </location>
</feature>
<proteinExistence type="predicted"/>
<evidence type="ECO:0000313" key="5">
    <source>
        <dbReference type="Proteomes" id="UP000467841"/>
    </source>
</evidence>
<keyword evidence="5" id="KW-1185">Reference proteome</keyword>
<protein>
    <submittedName>
        <fullName evidence="4">Uncharacterized protein</fullName>
    </submittedName>
</protein>
<evidence type="ECO:0000259" key="2">
    <source>
        <dbReference type="Pfam" id="PF03478"/>
    </source>
</evidence>